<keyword evidence="12" id="KW-0810">Translation regulation</keyword>
<dbReference type="GO" id="GO:0004694">
    <property type="term" value="F:eukaryotic translation initiation factor 2alpha kinase activity"/>
    <property type="evidence" value="ECO:0007669"/>
    <property type="project" value="TreeGrafter"/>
</dbReference>
<dbReference type="SUPFAM" id="SSF56112">
    <property type="entry name" value="Protein kinase-like (PK-like)"/>
    <property type="match status" value="1"/>
</dbReference>
<dbReference type="Proteomes" id="UP000639338">
    <property type="component" value="Unassembled WGS sequence"/>
</dbReference>
<evidence type="ECO:0000313" key="24">
    <source>
        <dbReference type="EMBL" id="KAF7995049.1"/>
    </source>
</evidence>
<keyword evidence="11 20" id="KW-0067">ATP-binding</keyword>
<evidence type="ECO:0000256" key="2">
    <source>
        <dbReference type="ARBA" id="ARBA00012513"/>
    </source>
</evidence>
<dbReference type="AlphaFoldDB" id="A0A834Y0Y5"/>
<reference evidence="24 25" key="1">
    <citation type="submission" date="2020-08" db="EMBL/GenBank/DDBJ databases">
        <title>Aphidius gifuensis genome sequencing and assembly.</title>
        <authorList>
            <person name="Du Z."/>
        </authorList>
    </citation>
    <scope>NUCLEOTIDE SEQUENCE [LARGE SCALE GENOMIC DNA]</scope>
    <source>
        <strain evidence="24">YNYX2018</strain>
        <tissue evidence="24">Adults</tissue>
    </source>
</reference>
<keyword evidence="5" id="KW-0808">Transferase</keyword>
<evidence type="ECO:0000256" key="9">
    <source>
        <dbReference type="ARBA" id="ARBA00022777"/>
    </source>
</evidence>
<name>A0A834Y0Y5_APHGI</name>
<keyword evidence="3" id="KW-0723">Serine/threonine-protein kinase</keyword>
<keyword evidence="10" id="KW-0256">Endoplasmic reticulum</keyword>
<dbReference type="GO" id="GO:0006986">
    <property type="term" value="P:response to unfolded protein"/>
    <property type="evidence" value="ECO:0007669"/>
    <property type="project" value="UniProtKB-KW"/>
</dbReference>
<keyword evidence="8 20" id="KW-0547">Nucleotide-binding</keyword>
<dbReference type="OrthoDB" id="341578at2759"/>
<evidence type="ECO:0000256" key="14">
    <source>
        <dbReference type="ARBA" id="ARBA00023016"/>
    </source>
</evidence>
<feature type="signal peptide" evidence="22">
    <location>
        <begin position="1"/>
        <end position="28"/>
    </location>
</feature>
<evidence type="ECO:0000256" key="4">
    <source>
        <dbReference type="ARBA" id="ARBA00022553"/>
    </source>
</evidence>
<dbReference type="GO" id="GO:0005524">
    <property type="term" value="F:ATP binding"/>
    <property type="evidence" value="ECO:0007669"/>
    <property type="project" value="UniProtKB-UniRule"/>
</dbReference>
<dbReference type="Pfam" id="PF00069">
    <property type="entry name" value="Pkinase"/>
    <property type="match status" value="2"/>
</dbReference>
<dbReference type="Gene3D" id="1.10.510.10">
    <property type="entry name" value="Transferase(Phosphotransferase) domain 1"/>
    <property type="match status" value="1"/>
</dbReference>
<evidence type="ECO:0000259" key="23">
    <source>
        <dbReference type="PROSITE" id="PS50011"/>
    </source>
</evidence>
<evidence type="ECO:0000256" key="19">
    <source>
        <dbReference type="ARBA" id="ARBA00041500"/>
    </source>
</evidence>
<comment type="subcellular location">
    <subcellularLocation>
        <location evidence="1">Endoplasmic reticulum membrane</location>
        <topology evidence="1">Single-pass type I membrane protein</topology>
    </subcellularLocation>
</comment>
<dbReference type="Gene3D" id="3.30.200.20">
    <property type="entry name" value="Phosphorylase Kinase, domain 1"/>
    <property type="match status" value="1"/>
</dbReference>
<proteinExistence type="inferred from homology"/>
<dbReference type="GO" id="GO:0005634">
    <property type="term" value="C:nucleus"/>
    <property type="evidence" value="ECO:0007669"/>
    <property type="project" value="TreeGrafter"/>
</dbReference>
<dbReference type="GO" id="GO:0034976">
    <property type="term" value="P:response to endoplasmic reticulum stress"/>
    <property type="evidence" value="ECO:0007669"/>
    <property type="project" value="UniProtKB-ARBA"/>
</dbReference>
<keyword evidence="16" id="KW-0325">Glycoprotein</keyword>
<sequence>MIKKNVSMDLLLALFASITIVVVKTTEAFNVCGPTTNDETSSSLIFVSTLDGKLTALDLGENGKPKWSLDFDEEPMLSSGTHGRELNNDGSWIRMIPSLNGGLYVFDGNNVKAVPITTDQLLKSSYRYSEDVVFSGGKETRSYGVSSTTGKIIYQCNINGCSNNTDDDSYIEHDDVLIVQRFQQTVRAVEPRTGHEKWNFSVGQYQIELIPRESHDCNSKLTNIANDIELRVVVPDGIVWAINKTNPNVKLWQHKFDSPIVSIWREGASNDNDRSSKLKSVNLFDSTNWSRGSNFIESPSIYVGMHDRQLYIQENTDKINELNIKTSKQTTFPWQPYQATDTAIAVVENSPKTTALSILYNTEYVNGNGFYLHTKEHHEESHQCNKTEENIIIPQVETTSTTTTTNYDNSSNDNDNNVDEETPVQIIIVSLWYWWKEVIIISITSAILLNFMLPQKLLNATTPAKDGVLPPLVVERHFETSKENERKLSFNNQDNNSDFKSRYLTDFEPIDCLGKGGYGVVFEAKNKIDDCMYAIKRISLPNSQDSRDRVMREVKALAKLDHHNIVRYFNAWLECPPAGWQETHDSKFIDKMRFSPSELPSETSMSTKPSDQVCIDVPSSNRSSVDSAFEAVELNKINDDDSYIVFESSESSKSNKSSIFIEDELDNNDNSDSIIFQNSTSSANNNLNTTKSINNNDTIDESQSIIFDSSISNLNVAEKIKKKASFSLDLNNINNTNITNNNKTTNNNKKNNNKTPKMLLYIQMQLCQRKSLRDWLKNQSTPRDCSKIILIFQQIVDAVEYVHLQGLIHRDLKPSNIFFALDDKIKIGDFGLVTAMTEGYDNVGTPNDDTYEINEKNGIHTACVGTHLYMSPEQSDGQSYNYKVDIYSLGIILFELLNAFSTEMERVTALLNLRKTIFPHGFEDRYPNEYKLLKMMLDINPSKRPTTYGIKAQPPLNRTETDGLSDDGDKWHFDLPQISRHSSTTGSSSSGTGES</sequence>
<dbReference type="InterPro" id="IPR017441">
    <property type="entry name" value="Protein_kinase_ATP_BS"/>
</dbReference>
<dbReference type="InterPro" id="IPR050339">
    <property type="entry name" value="CC_SR_Kinase"/>
</dbReference>
<keyword evidence="6" id="KW-0812">Transmembrane</keyword>
<gene>
    <name evidence="24" type="ORF">HCN44_004521</name>
</gene>
<evidence type="ECO:0000256" key="17">
    <source>
        <dbReference type="ARBA" id="ARBA00023230"/>
    </source>
</evidence>
<keyword evidence="9" id="KW-0418">Kinase</keyword>
<dbReference type="SMART" id="SM00220">
    <property type="entry name" value="S_TKc"/>
    <property type="match status" value="1"/>
</dbReference>
<feature type="region of interest" description="Disordered" evidence="21">
    <location>
        <begin position="946"/>
        <end position="995"/>
    </location>
</feature>
<evidence type="ECO:0000256" key="21">
    <source>
        <dbReference type="SAM" id="MobiDB-lite"/>
    </source>
</evidence>
<keyword evidence="17" id="KW-0834">Unfolded protein response</keyword>
<dbReference type="InterPro" id="IPR011047">
    <property type="entry name" value="Quinoprotein_ADH-like_sf"/>
</dbReference>
<evidence type="ECO:0000256" key="22">
    <source>
        <dbReference type="SAM" id="SignalP"/>
    </source>
</evidence>
<keyword evidence="25" id="KW-1185">Reference proteome</keyword>
<feature type="compositionally biased region" description="Low complexity" evidence="21">
    <location>
        <begin position="982"/>
        <end position="995"/>
    </location>
</feature>
<comment type="similarity">
    <text evidence="18">Belongs to the protein kinase superfamily. Ser/Thr protein kinase family. GCN2 subfamily.</text>
</comment>
<dbReference type="Gene3D" id="2.130.10.10">
    <property type="entry name" value="YVTN repeat-like/Quinoprotein amine dehydrogenase"/>
    <property type="match status" value="1"/>
</dbReference>
<dbReference type="InterPro" id="IPR000719">
    <property type="entry name" value="Prot_kinase_dom"/>
</dbReference>
<evidence type="ECO:0000256" key="5">
    <source>
        <dbReference type="ARBA" id="ARBA00022679"/>
    </source>
</evidence>
<dbReference type="EMBL" id="JACMRX010000002">
    <property type="protein sequence ID" value="KAF7995049.1"/>
    <property type="molecule type" value="Genomic_DNA"/>
</dbReference>
<dbReference type="InterPro" id="IPR008271">
    <property type="entry name" value="Ser/Thr_kinase_AS"/>
</dbReference>
<dbReference type="FunFam" id="3.30.200.20:FF:000193">
    <property type="entry name" value="Eukaryotic translation initiation factor 2-alpha kinase 3"/>
    <property type="match status" value="1"/>
</dbReference>
<evidence type="ECO:0000256" key="15">
    <source>
        <dbReference type="ARBA" id="ARBA00023136"/>
    </source>
</evidence>
<feature type="chain" id="PRO_5033048426" description="non-specific serine/threonine protein kinase" evidence="22">
    <location>
        <begin position="29"/>
        <end position="995"/>
    </location>
</feature>
<keyword evidence="13" id="KW-1133">Transmembrane helix</keyword>
<keyword evidence="14" id="KW-0346">Stress response</keyword>
<evidence type="ECO:0000256" key="1">
    <source>
        <dbReference type="ARBA" id="ARBA00004115"/>
    </source>
</evidence>
<evidence type="ECO:0000313" key="25">
    <source>
        <dbReference type="Proteomes" id="UP000639338"/>
    </source>
</evidence>
<keyword evidence="4" id="KW-0597">Phosphoprotein</keyword>
<dbReference type="PANTHER" id="PTHR11042:SF91">
    <property type="entry name" value="EUKARYOTIC TRANSLATION INITIATION FACTOR 2-ALPHA KINASE"/>
    <property type="match status" value="1"/>
</dbReference>
<dbReference type="FunFam" id="1.10.510.10:FF:000251">
    <property type="entry name" value="eukaryotic translation initiation factor 2-alpha kinase 3"/>
    <property type="match status" value="1"/>
</dbReference>
<dbReference type="PROSITE" id="PS50011">
    <property type="entry name" value="PROTEIN_KINASE_DOM"/>
    <property type="match status" value="1"/>
</dbReference>
<evidence type="ECO:0000256" key="13">
    <source>
        <dbReference type="ARBA" id="ARBA00022989"/>
    </source>
</evidence>
<organism evidence="24 25">
    <name type="scientific">Aphidius gifuensis</name>
    <name type="common">Parasitoid wasp</name>
    <dbReference type="NCBI Taxonomy" id="684658"/>
    <lineage>
        <taxon>Eukaryota</taxon>
        <taxon>Metazoa</taxon>
        <taxon>Ecdysozoa</taxon>
        <taxon>Arthropoda</taxon>
        <taxon>Hexapoda</taxon>
        <taxon>Insecta</taxon>
        <taxon>Pterygota</taxon>
        <taxon>Neoptera</taxon>
        <taxon>Endopterygota</taxon>
        <taxon>Hymenoptera</taxon>
        <taxon>Apocrita</taxon>
        <taxon>Ichneumonoidea</taxon>
        <taxon>Braconidae</taxon>
        <taxon>Aphidiinae</taxon>
        <taxon>Aphidius</taxon>
    </lineage>
</organism>
<evidence type="ECO:0000256" key="16">
    <source>
        <dbReference type="ARBA" id="ARBA00023180"/>
    </source>
</evidence>
<dbReference type="PROSITE" id="PS00107">
    <property type="entry name" value="PROTEIN_KINASE_ATP"/>
    <property type="match status" value="1"/>
</dbReference>
<evidence type="ECO:0000256" key="12">
    <source>
        <dbReference type="ARBA" id="ARBA00022845"/>
    </source>
</evidence>
<feature type="binding site" evidence="20">
    <location>
        <position position="536"/>
    </location>
    <ligand>
        <name>ATP</name>
        <dbReference type="ChEBI" id="CHEBI:30616"/>
    </ligand>
</feature>
<dbReference type="InterPro" id="IPR015943">
    <property type="entry name" value="WD40/YVTN_repeat-like_dom_sf"/>
</dbReference>
<evidence type="ECO:0000256" key="18">
    <source>
        <dbReference type="ARBA" id="ARBA00037982"/>
    </source>
</evidence>
<evidence type="ECO:0000256" key="6">
    <source>
        <dbReference type="ARBA" id="ARBA00022692"/>
    </source>
</evidence>
<evidence type="ECO:0000256" key="3">
    <source>
        <dbReference type="ARBA" id="ARBA00022527"/>
    </source>
</evidence>
<dbReference type="SUPFAM" id="SSF50998">
    <property type="entry name" value="Quinoprotein alcohol dehydrogenase-like"/>
    <property type="match status" value="1"/>
</dbReference>
<dbReference type="PROSITE" id="PS00108">
    <property type="entry name" value="PROTEIN_KINASE_ST"/>
    <property type="match status" value="1"/>
</dbReference>
<keyword evidence="15" id="KW-0472">Membrane</keyword>
<evidence type="ECO:0000256" key="20">
    <source>
        <dbReference type="PROSITE-ProRule" id="PRU10141"/>
    </source>
</evidence>
<dbReference type="PANTHER" id="PTHR11042">
    <property type="entry name" value="EUKARYOTIC TRANSLATION INITIATION FACTOR 2-ALPHA KINASE EIF2-ALPHA KINASE -RELATED"/>
    <property type="match status" value="1"/>
</dbReference>
<dbReference type="SMART" id="SM00564">
    <property type="entry name" value="PQQ"/>
    <property type="match status" value="2"/>
</dbReference>
<protein>
    <recommendedName>
        <fullName evidence="2">non-specific serine/threonine protein kinase</fullName>
        <ecNumber evidence="2">2.7.11.1</ecNumber>
    </recommendedName>
    <alternativeName>
        <fullName evidence="19">PRKR-like endoplasmic reticulum kinase</fullName>
    </alternativeName>
</protein>
<accession>A0A834Y0Y5</accession>
<dbReference type="EC" id="2.7.11.1" evidence="2"/>
<evidence type="ECO:0000256" key="11">
    <source>
        <dbReference type="ARBA" id="ARBA00022840"/>
    </source>
</evidence>
<feature type="domain" description="Protein kinase" evidence="23">
    <location>
        <begin position="507"/>
        <end position="956"/>
    </location>
</feature>
<dbReference type="InterPro" id="IPR011009">
    <property type="entry name" value="Kinase-like_dom_sf"/>
</dbReference>
<evidence type="ECO:0000256" key="7">
    <source>
        <dbReference type="ARBA" id="ARBA00022729"/>
    </source>
</evidence>
<evidence type="ECO:0000256" key="10">
    <source>
        <dbReference type="ARBA" id="ARBA00022824"/>
    </source>
</evidence>
<dbReference type="GO" id="GO:0005789">
    <property type="term" value="C:endoplasmic reticulum membrane"/>
    <property type="evidence" value="ECO:0007669"/>
    <property type="project" value="UniProtKB-SubCell"/>
</dbReference>
<dbReference type="InterPro" id="IPR018391">
    <property type="entry name" value="PQQ_b-propeller_rpt"/>
</dbReference>
<evidence type="ECO:0000256" key="8">
    <source>
        <dbReference type="ARBA" id="ARBA00022741"/>
    </source>
</evidence>
<comment type="caution">
    <text evidence="24">The sequence shown here is derived from an EMBL/GenBank/DDBJ whole genome shotgun (WGS) entry which is preliminary data.</text>
</comment>
<keyword evidence="7 22" id="KW-0732">Signal</keyword>